<dbReference type="EMBL" id="CP009249">
    <property type="protein sequence ID" value="APT92737.1"/>
    <property type="molecule type" value="Genomic_DNA"/>
</dbReference>
<dbReference type="InterPro" id="IPR002912">
    <property type="entry name" value="ACT_dom"/>
</dbReference>
<proteinExistence type="predicted"/>
<dbReference type="KEGG" id="cpho:CPHO_07360"/>
<dbReference type="RefSeq" id="WP_075734535.1">
    <property type="nucleotide sequence ID" value="NZ_CP009249.1"/>
</dbReference>
<evidence type="ECO:0000259" key="1">
    <source>
        <dbReference type="PROSITE" id="PS51671"/>
    </source>
</evidence>
<dbReference type="OrthoDB" id="5243606at2"/>
<organism evidence="2 3">
    <name type="scientific">Corynebacterium phocae</name>
    <dbReference type="NCBI Taxonomy" id="161895"/>
    <lineage>
        <taxon>Bacteria</taxon>
        <taxon>Bacillati</taxon>
        <taxon>Actinomycetota</taxon>
        <taxon>Actinomycetes</taxon>
        <taxon>Mycobacteriales</taxon>
        <taxon>Corynebacteriaceae</taxon>
        <taxon>Corynebacterium</taxon>
    </lineage>
</organism>
<dbReference type="Proteomes" id="UP000185491">
    <property type="component" value="Chromosome"/>
</dbReference>
<dbReference type="PROSITE" id="PS51671">
    <property type="entry name" value="ACT"/>
    <property type="match status" value="1"/>
</dbReference>
<dbReference type="InterPro" id="IPR045865">
    <property type="entry name" value="ACT-like_dom_sf"/>
</dbReference>
<evidence type="ECO:0000313" key="3">
    <source>
        <dbReference type="Proteomes" id="UP000185491"/>
    </source>
</evidence>
<protein>
    <submittedName>
        <fullName evidence="2">Amino acid-binding ACT domain protein</fullName>
    </submittedName>
</protein>
<dbReference type="STRING" id="161895.CPHO_07360"/>
<feature type="domain" description="ACT" evidence="1">
    <location>
        <begin position="4"/>
        <end position="88"/>
    </location>
</feature>
<name>A0A1L7D3T8_9CORY</name>
<reference evidence="2 3" key="1">
    <citation type="submission" date="2014-08" db="EMBL/GenBank/DDBJ databases">
        <title>Complete genome sequence of Corynebacterium phocae M408/89/1(T)(=DSM 44612(T)), isolated from the common seal (Phoca vitulina).</title>
        <authorList>
            <person name="Ruckert C."/>
            <person name="Albersmeier A."/>
            <person name="Winkler A."/>
            <person name="Kalinowski J."/>
        </authorList>
    </citation>
    <scope>NUCLEOTIDE SEQUENCE [LARGE SCALE GENOMIC DNA]</scope>
    <source>
        <strain evidence="2 3">M408/89/1</strain>
    </source>
</reference>
<evidence type="ECO:0000313" key="2">
    <source>
        <dbReference type="EMBL" id="APT92737.1"/>
    </source>
</evidence>
<dbReference type="AlphaFoldDB" id="A0A1L7D3T8"/>
<sequence length="219" mass="22759">MSFLIRVVLPDTPGSLGQLADAFGMVNANIESVDVVEHSEDGTVTDDIVVNLPQGVMADSILTAASAVDGVIVDSFRPFSGSVDRRGQIALLSRVATAKNVKAGMQEVANAIPKAMTSSWAIVIDNNPPIHRLASSSSAPADDGTVPADIKVPAARVLHADQDAWVPHSWSLLDSTLAAAPLGATGLTLVIGRVGGPEFLTSEVEHLRDIGNILGAVLR</sequence>
<gene>
    <name evidence="2" type="ORF">CPHO_07360</name>
</gene>
<keyword evidence="3" id="KW-1185">Reference proteome</keyword>
<dbReference type="SUPFAM" id="SSF55021">
    <property type="entry name" value="ACT-like"/>
    <property type="match status" value="1"/>
</dbReference>
<accession>A0A1L7D3T8</accession>